<organism evidence="2 3">
    <name type="scientific">Blastomyces silverae</name>
    <dbReference type="NCBI Taxonomy" id="2060906"/>
    <lineage>
        <taxon>Eukaryota</taxon>
        <taxon>Fungi</taxon>
        <taxon>Dikarya</taxon>
        <taxon>Ascomycota</taxon>
        <taxon>Pezizomycotina</taxon>
        <taxon>Eurotiomycetes</taxon>
        <taxon>Eurotiomycetidae</taxon>
        <taxon>Onygenales</taxon>
        <taxon>Ajellomycetaceae</taxon>
        <taxon>Blastomyces</taxon>
    </lineage>
</organism>
<dbReference type="AlphaFoldDB" id="A0A0H1BFZ9"/>
<feature type="compositionally biased region" description="Pro residues" evidence="1">
    <location>
        <begin position="102"/>
        <end position="111"/>
    </location>
</feature>
<reference evidence="3" key="1">
    <citation type="journal article" date="2015" name="PLoS Genet.">
        <title>The dynamic genome and transcriptome of the human fungal pathogen Blastomyces and close relative Emmonsia.</title>
        <authorList>
            <person name="Munoz J.F."/>
            <person name="Gauthier G.M."/>
            <person name="Desjardins C.A."/>
            <person name="Gallo J.E."/>
            <person name="Holder J."/>
            <person name="Sullivan T.D."/>
            <person name="Marty A.J."/>
            <person name="Carmen J.C."/>
            <person name="Chen Z."/>
            <person name="Ding L."/>
            <person name="Gujja S."/>
            <person name="Magrini V."/>
            <person name="Misas E."/>
            <person name="Mitreva M."/>
            <person name="Priest M."/>
            <person name="Saif S."/>
            <person name="Whiston E.A."/>
            <person name="Young S."/>
            <person name="Zeng Q."/>
            <person name="Goldman W.E."/>
            <person name="Mardis E.R."/>
            <person name="Taylor J.W."/>
            <person name="McEwen J.G."/>
            <person name="Clay O.K."/>
            <person name="Klein B.S."/>
            <person name="Cuomo C.A."/>
        </authorList>
    </citation>
    <scope>NUCLEOTIDE SEQUENCE [LARGE SCALE GENOMIC DNA]</scope>
    <source>
        <strain evidence="3">UAMH 139</strain>
    </source>
</reference>
<keyword evidence="3" id="KW-1185">Reference proteome</keyword>
<feature type="compositionally biased region" description="Low complexity" evidence="1">
    <location>
        <begin position="112"/>
        <end position="122"/>
    </location>
</feature>
<feature type="region of interest" description="Disordered" evidence="1">
    <location>
        <begin position="85"/>
        <end position="142"/>
    </location>
</feature>
<dbReference type="EMBL" id="LDEV01002659">
    <property type="protein sequence ID" value="KLJ08121.1"/>
    <property type="molecule type" value="Genomic_DNA"/>
</dbReference>
<proteinExistence type="predicted"/>
<evidence type="ECO:0000313" key="2">
    <source>
        <dbReference type="EMBL" id="KLJ08121.1"/>
    </source>
</evidence>
<name>A0A0H1BFZ9_9EURO</name>
<feature type="non-terminal residue" evidence="2">
    <location>
        <position position="142"/>
    </location>
</feature>
<comment type="caution">
    <text evidence="2">The sequence shown here is derived from an EMBL/GenBank/DDBJ whole genome shotgun (WGS) entry which is preliminary data.</text>
</comment>
<evidence type="ECO:0000313" key="3">
    <source>
        <dbReference type="Proteomes" id="UP000053573"/>
    </source>
</evidence>
<gene>
    <name evidence="2" type="ORF">EMPG_16410</name>
</gene>
<dbReference type="Proteomes" id="UP000053573">
    <property type="component" value="Unassembled WGS sequence"/>
</dbReference>
<sequence length="142" mass="15166">MALSVLPRSFPGWRAFAVAKSSSEPPHLAGGRGDRESWLVTKPVLPHPRQALLPRTASSPNSLSRADSASHLLFLRCVFVASNSDGKVDDDDDDETKRQSNLPPPPTPRPSPNSSVRSVENPASFQLIMADAAPRGGARGGF</sequence>
<protein>
    <submittedName>
        <fullName evidence="2">Uncharacterized protein</fullName>
    </submittedName>
</protein>
<evidence type="ECO:0000256" key="1">
    <source>
        <dbReference type="SAM" id="MobiDB-lite"/>
    </source>
</evidence>
<accession>A0A0H1BFZ9</accession>